<dbReference type="AlphaFoldDB" id="A0A5E7AWK2"/>
<proteinExistence type="predicted"/>
<dbReference type="PANTHER" id="PTHR12558">
    <property type="entry name" value="CELL DIVISION CYCLE 16,23,27"/>
    <property type="match status" value="1"/>
</dbReference>
<evidence type="ECO:0000256" key="1">
    <source>
        <dbReference type="ARBA" id="ARBA00003476"/>
    </source>
</evidence>
<feature type="domain" description="Cellulose synthase operon C C-terminal" evidence="9">
    <location>
        <begin position="806"/>
        <end position="1149"/>
    </location>
</feature>
<dbReference type="Gene3D" id="1.25.40.10">
    <property type="entry name" value="Tetratricopeptide repeat domain"/>
    <property type="match status" value="5"/>
</dbReference>
<sequence precursor="true">MQVVLMRKVVSQWTLVLSCLSGTALAQPVTPQEQQQWLLEQVRLGEAMYREDLVRDSLARLELIAPEHPQVLVGGIRQALLQHNQPLVEQRLERLRLQAPGSTALRQAQVLIKLQSKDGQHLLQQARLLAAAGRAEEAAAQYQELFGSEPPDFSSALEYWGVRSDISGQRPAVIQQLQSLDSQYPGNAGLRQMLAGLLFAEQRDAEALAILHQLAGDPQASNLASEREYNYLSKLPVSGETARAWEDFQRHYPYSIFTNEAAKQLQHQRQLLGDPAWQAGVKGKELLKANDYVGAEKLLRRASRNYPDDASLIGFLGTALMRQNKHDQAYAAFTEALSKEQDTSWISKWKDLQLANRNWMLLQQGDEALERKDLATARKAYQQARQVKPDEADWLVGLANIAQAEGEDIQAEALLLQARKLQPDNGKAVRALVRLYQVQAPEKAKAYLDTLPAATQREFAALRRSLELDRLNLEADAAIQRADWLTVSRVLLKARALAPDDPWLTYRLANAQHEQGQDSAAEDSFRQLIQRQGSNAQARYAHGLYLASTRRDSETLATLAAIPTTQWDDNMRDLSSRVQRRQLLARAQALRDAGHEPQAIALLLRAPNTDDLSTLADWAYQRGDQLQAEAYYRQVLQREPHNAEAQLGLIETLIARGQLAPAHRALEELPVPANAPAAYQRRLANAWTGVNQPDKARALYARLLKTPQSDPLLYRDAARLMSRQQPQQALDNYARSMAAASLIDPAQANPRNDRAMTLASRAKDADEWLPRSLRSDVDTLYQAQNPTVHLSHDFAWRTDNSSSGISDLTTQTTILRLDAPVAEGQGFLQAERVELDVGSFDTKANGLHREQFGTCALVTNGCPDTSESTSGTGLAMGWENERWALDLGHSPEGFKVPNWLGGVTYSSDWRSLGWSLTASRRPLSNSLVSYAGAVDPITGITWGGVTANGVTLGLSHDEGGVDGVWVRLGAHWLRGKNVADNQRRSAMAGYYYRLVDRADERLRTGLTLMYWGYDKDLSEYSLGQGGYYSPQQYYSIGVPLNYAWRNADWSVLLESSVGWSYSKTSDSDLYPVHGADKLRELIEHADYVFAGDASQITTDSSSSGVNVRLQGLFERRLSDNLVLGSGIIWQHSEGYAPSRALLYLRYTFDPWQGNLPLPVEPIAPYADMR</sequence>
<comment type="function">
    <text evidence="1">Required for maximal bacterial cellulose synthesis.</text>
</comment>
<organism evidence="10 11">
    <name type="scientific">Pseudomonas fluorescens</name>
    <dbReference type="NCBI Taxonomy" id="294"/>
    <lineage>
        <taxon>Bacteria</taxon>
        <taxon>Pseudomonadati</taxon>
        <taxon>Pseudomonadota</taxon>
        <taxon>Gammaproteobacteria</taxon>
        <taxon>Pseudomonadales</taxon>
        <taxon>Pseudomonadaceae</taxon>
        <taxon>Pseudomonas</taxon>
    </lineage>
</organism>
<accession>A0A5E7AWK2</accession>
<evidence type="ECO:0000259" key="9">
    <source>
        <dbReference type="Pfam" id="PF05420"/>
    </source>
</evidence>
<keyword evidence="4" id="KW-0677">Repeat</keyword>
<reference evidence="10 11" key="1">
    <citation type="submission" date="2019-09" db="EMBL/GenBank/DDBJ databases">
        <authorList>
            <person name="Chandra G."/>
            <person name="Truman W A."/>
        </authorList>
    </citation>
    <scope>NUCLEOTIDE SEQUENCE [LARGE SCALE GENOMIC DNA]</scope>
    <source>
        <strain evidence="10">PS691</strain>
    </source>
</reference>
<dbReference type="InterPro" id="IPR011990">
    <property type="entry name" value="TPR-like_helical_dom_sf"/>
</dbReference>
<evidence type="ECO:0000256" key="2">
    <source>
        <dbReference type="ARBA" id="ARBA00005186"/>
    </source>
</evidence>
<evidence type="ECO:0000313" key="11">
    <source>
        <dbReference type="Proteomes" id="UP000337909"/>
    </source>
</evidence>
<dbReference type="Pfam" id="PF05420">
    <property type="entry name" value="BCSC_C"/>
    <property type="match status" value="1"/>
</dbReference>
<evidence type="ECO:0000256" key="6">
    <source>
        <dbReference type="ARBA" id="ARBA00022916"/>
    </source>
</evidence>
<gene>
    <name evidence="10" type="primary">bcsC</name>
    <name evidence="10" type="ORF">PS691_01302</name>
</gene>
<dbReference type="GO" id="GO:0019867">
    <property type="term" value="C:outer membrane"/>
    <property type="evidence" value="ECO:0007669"/>
    <property type="project" value="InterPro"/>
</dbReference>
<dbReference type="NCBIfam" id="NF008520">
    <property type="entry name" value="PRK11447.1"/>
    <property type="match status" value="1"/>
</dbReference>
<evidence type="ECO:0000256" key="8">
    <source>
        <dbReference type="SAM" id="SignalP"/>
    </source>
</evidence>
<evidence type="ECO:0000313" key="10">
    <source>
        <dbReference type="EMBL" id="VVN83798.1"/>
    </source>
</evidence>
<dbReference type="Pfam" id="PF14559">
    <property type="entry name" value="TPR_19"/>
    <property type="match status" value="3"/>
</dbReference>
<dbReference type="GO" id="GO:0030244">
    <property type="term" value="P:cellulose biosynthetic process"/>
    <property type="evidence" value="ECO:0007669"/>
    <property type="project" value="UniProtKB-KW"/>
</dbReference>
<name>A0A5E7AWK2_PSEFL</name>
<feature type="repeat" description="TPR" evidence="7">
    <location>
        <begin position="310"/>
        <end position="343"/>
    </location>
</feature>
<dbReference type="InterPro" id="IPR019734">
    <property type="entry name" value="TPR_rpt"/>
</dbReference>
<dbReference type="SMART" id="SM00028">
    <property type="entry name" value="TPR"/>
    <property type="match status" value="7"/>
</dbReference>
<keyword evidence="3 8" id="KW-0732">Signal</keyword>
<dbReference type="Proteomes" id="UP000337909">
    <property type="component" value="Unassembled WGS sequence"/>
</dbReference>
<dbReference type="EMBL" id="CABVHQ010000009">
    <property type="protein sequence ID" value="VVN83798.1"/>
    <property type="molecule type" value="Genomic_DNA"/>
</dbReference>
<keyword evidence="6" id="KW-0135">Cellulose biosynthesis</keyword>
<dbReference type="PANTHER" id="PTHR12558:SF13">
    <property type="entry name" value="CELL DIVISION CYCLE PROTEIN 27 HOMOLOG"/>
    <property type="match status" value="1"/>
</dbReference>
<feature type="chain" id="PRO_5022724648" evidence="8">
    <location>
        <begin position="27"/>
        <end position="1169"/>
    </location>
</feature>
<dbReference type="PROSITE" id="PS51257">
    <property type="entry name" value="PROKAR_LIPOPROTEIN"/>
    <property type="match status" value="1"/>
</dbReference>
<evidence type="ECO:0000256" key="7">
    <source>
        <dbReference type="PROSITE-ProRule" id="PRU00339"/>
    </source>
</evidence>
<dbReference type="UniPathway" id="UPA00694"/>
<protein>
    <submittedName>
        <fullName evidence="10">Cellulose synthase operon protein C</fullName>
    </submittedName>
</protein>
<evidence type="ECO:0000256" key="4">
    <source>
        <dbReference type="ARBA" id="ARBA00022737"/>
    </source>
</evidence>
<comment type="pathway">
    <text evidence="2">Glycan metabolism; bacterial cellulose biosynthesis.</text>
</comment>
<dbReference type="SUPFAM" id="SSF48452">
    <property type="entry name" value="TPR-like"/>
    <property type="match status" value="3"/>
</dbReference>
<feature type="signal peptide" evidence="8">
    <location>
        <begin position="1"/>
        <end position="26"/>
    </location>
</feature>
<dbReference type="PROSITE" id="PS50005">
    <property type="entry name" value="TPR"/>
    <property type="match status" value="1"/>
</dbReference>
<evidence type="ECO:0000256" key="5">
    <source>
        <dbReference type="ARBA" id="ARBA00022803"/>
    </source>
</evidence>
<dbReference type="InterPro" id="IPR008410">
    <property type="entry name" value="BCSC_C"/>
</dbReference>
<evidence type="ECO:0000256" key="3">
    <source>
        <dbReference type="ARBA" id="ARBA00022729"/>
    </source>
</evidence>
<keyword evidence="5 7" id="KW-0802">TPR repeat</keyword>